<evidence type="ECO:0000256" key="1">
    <source>
        <dbReference type="ARBA" id="ARBA00023015"/>
    </source>
</evidence>
<organism evidence="6 7">
    <name type="scientific">Porcincola intestinalis</name>
    <dbReference type="NCBI Taxonomy" id="2606632"/>
    <lineage>
        <taxon>Bacteria</taxon>
        <taxon>Bacillati</taxon>
        <taxon>Bacillota</taxon>
        <taxon>Clostridia</taxon>
        <taxon>Lachnospirales</taxon>
        <taxon>Lachnospiraceae</taxon>
        <taxon>Porcincola</taxon>
    </lineage>
</organism>
<keyword evidence="7" id="KW-1185">Reference proteome</keyword>
<reference evidence="6 7" key="1">
    <citation type="submission" date="2019-08" db="EMBL/GenBank/DDBJ databases">
        <title>In-depth cultivation of the pig gut microbiome towards novel bacterial diversity and tailored functional studies.</title>
        <authorList>
            <person name="Wylensek D."/>
            <person name="Hitch T.C.A."/>
            <person name="Clavel T."/>
        </authorList>
    </citation>
    <scope>NUCLEOTIDE SEQUENCE [LARGE SCALE GENOMIC DNA]</scope>
    <source>
        <strain evidence="6 7">Oil+RF-744-WCA-WT-11</strain>
    </source>
</reference>
<sequence>MPQKSNRSKVVSLSRAEKTSARKAATTKLQMGAIIRSYRQRAGLSTKELAAMLGTTDGSIRHWETDMNYPPMDQLKNLCEVLSIPVEELFGLKPEMVLDANETHVINFYRQSSDVGKRIIENNAQSVYESEQEAHDLDLKYHCDIIPLQATPAAAGTGCEFVDARPDYQFIRISERSQKADTLIRVSGRSMEPRYHDGDLVFVKYTESAEDGDDVICATADGAVIKHKIGNKLYSLNRDLPYGEKHEDDHVRIVGKVLGIVGKDDLPAEEDYDKLEGFLANKIRKFKKEYW</sequence>
<dbReference type="InterPro" id="IPR001387">
    <property type="entry name" value="Cro/C1-type_HTH"/>
</dbReference>
<keyword evidence="3" id="KW-0804">Transcription</keyword>
<dbReference type="AlphaFoldDB" id="A0A6L5X2Z2"/>
<dbReference type="RefSeq" id="WP_154522595.1">
    <property type="nucleotide sequence ID" value="NZ_VULZ01000002.1"/>
</dbReference>
<dbReference type="PANTHER" id="PTHR40661">
    <property type="match status" value="1"/>
</dbReference>
<proteinExistence type="predicted"/>
<evidence type="ECO:0000256" key="4">
    <source>
        <dbReference type="SAM" id="MobiDB-lite"/>
    </source>
</evidence>
<dbReference type="InterPro" id="IPR015927">
    <property type="entry name" value="Peptidase_S24_S26A/B/C"/>
</dbReference>
<feature type="compositionally biased region" description="Polar residues" evidence="4">
    <location>
        <begin position="1"/>
        <end position="11"/>
    </location>
</feature>
<dbReference type="Pfam" id="PF01381">
    <property type="entry name" value="HTH_3"/>
    <property type="match status" value="1"/>
</dbReference>
<evidence type="ECO:0000313" key="7">
    <source>
        <dbReference type="Proteomes" id="UP000481852"/>
    </source>
</evidence>
<dbReference type="SMART" id="SM00530">
    <property type="entry name" value="HTH_XRE"/>
    <property type="match status" value="1"/>
</dbReference>
<dbReference type="CDD" id="cd00093">
    <property type="entry name" value="HTH_XRE"/>
    <property type="match status" value="1"/>
</dbReference>
<dbReference type="PROSITE" id="PS50943">
    <property type="entry name" value="HTH_CROC1"/>
    <property type="match status" value="1"/>
</dbReference>
<evidence type="ECO:0000313" key="6">
    <source>
        <dbReference type="EMBL" id="MSS13887.1"/>
    </source>
</evidence>
<feature type="domain" description="HTH cro/C1-type" evidence="5">
    <location>
        <begin position="35"/>
        <end position="89"/>
    </location>
</feature>
<feature type="region of interest" description="Disordered" evidence="4">
    <location>
        <begin position="1"/>
        <end position="23"/>
    </location>
</feature>
<evidence type="ECO:0000259" key="5">
    <source>
        <dbReference type="PROSITE" id="PS50943"/>
    </source>
</evidence>
<gene>
    <name evidence="6" type="ORF">FYJ35_02320</name>
</gene>
<keyword evidence="1" id="KW-0805">Transcription regulation</keyword>
<dbReference type="InterPro" id="IPR010982">
    <property type="entry name" value="Lambda_DNA-bd_dom_sf"/>
</dbReference>
<dbReference type="InterPro" id="IPR039418">
    <property type="entry name" value="LexA-like"/>
</dbReference>
<evidence type="ECO:0000256" key="2">
    <source>
        <dbReference type="ARBA" id="ARBA00023125"/>
    </source>
</evidence>
<protein>
    <submittedName>
        <fullName evidence="6">LexA family transcriptional regulator</fullName>
    </submittedName>
</protein>
<name>A0A6L5X2Z2_9FIRM</name>
<dbReference type="SUPFAM" id="SSF47413">
    <property type="entry name" value="lambda repressor-like DNA-binding domains"/>
    <property type="match status" value="1"/>
</dbReference>
<dbReference type="Pfam" id="PF00717">
    <property type="entry name" value="Peptidase_S24"/>
    <property type="match status" value="1"/>
</dbReference>
<dbReference type="Proteomes" id="UP000481852">
    <property type="component" value="Unassembled WGS sequence"/>
</dbReference>
<dbReference type="Gene3D" id="1.10.260.40">
    <property type="entry name" value="lambda repressor-like DNA-binding domains"/>
    <property type="match status" value="1"/>
</dbReference>
<keyword evidence="2" id="KW-0238">DNA-binding</keyword>
<evidence type="ECO:0000256" key="3">
    <source>
        <dbReference type="ARBA" id="ARBA00023163"/>
    </source>
</evidence>
<dbReference type="SUPFAM" id="SSF51306">
    <property type="entry name" value="LexA/Signal peptidase"/>
    <property type="match status" value="1"/>
</dbReference>
<dbReference type="CDD" id="cd06529">
    <property type="entry name" value="S24_LexA-like"/>
    <property type="match status" value="1"/>
</dbReference>
<dbReference type="InterPro" id="IPR036286">
    <property type="entry name" value="LexA/Signal_pep-like_sf"/>
</dbReference>
<dbReference type="PANTHER" id="PTHR40661:SF1">
    <property type="entry name" value="HTH CRO_C1-TYPE DOMAIN-CONTAINING PROTEIN"/>
    <property type="match status" value="1"/>
</dbReference>
<dbReference type="GO" id="GO:0003677">
    <property type="term" value="F:DNA binding"/>
    <property type="evidence" value="ECO:0007669"/>
    <property type="project" value="UniProtKB-KW"/>
</dbReference>
<dbReference type="EMBL" id="VULZ01000002">
    <property type="protein sequence ID" value="MSS13887.1"/>
    <property type="molecule type" value="Genomic_DNA"/>
</dbReference>
<comment type="caution">
    <text evidence="6">The sequence shown here is derived from an EMBL/GenBank/DDBJ whole genome shotgun (WGS) entry which is preliminary data.</text>
</comment>
<accession>A0A6L5X2Z2</accession>
<dbReference type="Gene3D" id="2.10.109.10">
    <property type="entry name" value="Umud Fragment, subunit A"/>
    <property type="match status" value="1"/>
</dbReference>